<dbReference type="InterPro" id="IPR004099">
    <property type="entry name" value="Pyr_nucl-diS_OxRdtase_dimer"/>
</dbReference>
<feature type="domain" description="FAD/NAD(P)-binding" evidence="18">
    <location>
        <begin position="5"/>
        <end position="336"/>
    </location>
</feature>
<dbReference type="PANTHER" id="PTHR22912:SF217">
    <property type="entry name" value="DIHYDROLIPOYL DEHYDROGENASE"/>
    <property type="match status" value="1"/>
</dbReference>
<dbReference type="InterPro" id="IPR001100">
    <property type="entry name" value="Pyr_nuc-diS_OxRdtase"/>
</dbReference>
<evidence type="ECO:0000256" key="6">
    <source>
        <dbReference type="ARBA" id="ARBA00022630"/>
    </source>
</evidence>
<protein>
    <recommendedName>
        <fullName evidence="4 16">Dihydrolipoyl dehydrogenase</fullName>
        <ecNumber evidence="3 16">1.8.1.4</ecNumber>
    </recommendedName>
</protein>
<evidence type="ECO:0000256" key="14">
    <source>
        <dbReference type="PIRSR" id="PIRSR000350-3"/>
    </source>
</evidence>
<dbReference type="InterPro" id="IPR006258">
    <property type="entry name" value="Lipoamide_DH"/>
</dbReference>
<feature type="binding site" evidence="14">
    <location>
        <begin position="189"/>
        <end position="196"/>
    </location>
    <ligand>
        <name>NAD(+)</name>
        <dbReference type="ChEBI" id="CHEBI:57540"/>
    </ligand>
</feature>
<dbReference type="RefSeq" id="WP_077588920.1">
    <property type="nucleotide sequence ID" value="NZ_CP019640.1"/>
</dbReference>
<keyword evidence="20" id="KW-1185">Reference proteome</keyword>
<comment type="cofactor">
    <cofactor evidence="14 16">
        <name>FAD</name>
        <dbReference type="ChEBI" id="CHEBI:57692"/>
    </cofactor>
    <text evidence="14 16">Binds 1 FAD per subunit.</text>
</comment>
<evidence type="ECO:0000256" key="10">
    <source>
        <dbReference type="ARBA" id="ARBA00023157"/>
    </source>
</evidence>
<dbReference type="InterPro" id="IPR016156">
    <property type="entry name" value="FAD/NAD-linked_Rdtase_dimer_sf"/>
</dbReference>
<evidence type="ECO:0000256" key="16">
    <source>
        <dbReference type="RuleBase" id="RU003692"/>
    </source>
</evidence>
<dbReference type="InterPro" id="IPR036188">
    <property type="entry name" value="FAD/NAD-bd_sf"/>
</dbReference>
<dbReference type="PRINTS" id="PR00368">
    <property type="entry name" value="FADPNR"/>
</dbReference>
<dbReference type="FunFam" id="3.30.390.30:FF:000001">
    <property type="entry name" value="Dihydrolipoyl dehydrogenase"/>
    <property type="match status" value="1"/>
</dbReference>
<dbReference type="EMBL" id="CP019640">
    <property type="protein sequence ID" value="AQQ53038.1"/>
    <property type="molecule type" value="Genomic_DNA"/>
</dbReference>
<feature type="binding site" evidence="14">
    <location>
        <position position="115"/>
    </location>
    <ligand>
        <name>FAD</name>
        <dbReference type="ChEBI" id="CHEBI:57692"/>
    </ligand>
</feature>
<reference evidence="19 20" key="1">
    <citation type="submission" date="2017-02" db="EMBL/GenBank/DDBJ databases">
        <title>The complete genomic sequence of a novel cold adapted crude oil-degrading bacterium Planococcus qaidamina Y42.</title>
        <authorList>
            <person name="Yang R."/>
        </authorList>
    </citation>
    <scope>NUCLEOTIDE SEQUENCE [LARGE SCALE GENOMIC DNA]</scope>
    <source>
        <strain evidence="19 20">Y42</strain>
    </source>
</reference>
<dbReference type="EC" id="1.8.1.4" evidence="3 16"/>
<dbReference type="InterPro" id="IPR050151">
    <property type="entry name" value="Class-I_Pyr_Nuc-Dis_Oxidored"/>
</dbReference>
<evidence type="ECO:0000256" key="11">
    <source>
        <dbReference type="ARBA" id="ARBA00023284"/>
    </source>
</evidence>
<keyword evidence="8 16" id="KW-0560">Oxidoreductase</keyword>
<feature type="domain" description="Pyridine nucleotide-disulphide oxidoreductase dimerisation" evidence="17">
    <location>
        <begin position="356"/>
        <end position="465"/>
    </location>
</feature>
<evidence type="ECO:0000256" key="7">
    <source>
        <dbReference type="ARBA" id="ARBA00022827"/>
    </source>
</evidence>
<feature type="binding site" evidence="14">
    <location>
        <position position="281"/>
    </location>
    <ligand>
        <name>NAD(+)</name>
        <dbReference type="ChEBI" id="CHEBI:57540"/>
    </ligand>
</feature>
<evidence type="ECO:0000256" key="12">
    <source>
        <dbReference type="ARBA" id="ARBA00049187"/>
    </source>
</evidence>
<dbReference type="OrthoDB" id="9800167at2"/>
<evidence type="ECO:0000256" key="1">
    <source>
        <dbReference type="ARBA" id="ARBA00004496"/>
    </source>
</evidence>
<keyword evidence="9 14" id="KW-0520">NAD</keyword>
<dbReference type="KEGG" id="pmar:B0X71_07985"/>
<dbReference type="AlphaFoldDB" id="A0A1Q2KXV0"/>
<feature type="binding site" evidence="14">
    <location>
        <position position="212"/>
    </location>
    <ligand>
        <name>NAD(+)</name>
        <dbReference type="ChEBI" id="CHEBI:57540"/>
    </ligand>
</feature>
<dbReference type="GO" id="GO:0050660">
    <property type="term" value="F:flavin adenine dinucleotide binding"/>
    <property type="evidence" value="ECO:0007669"/>
    <property type="project" value="InterPro"/>
</dbReference>
<dbReference type="NCBIfam" id="TIGR01350">
    <property type="entry name" value="lipoamide_DH"/>
    <property type="match status" value="1"/>
</dbReference>
<evidence type="ECO:0000256" key="5">
    <source>
        <dbReference type="ARBA" id="ARBA00022490"/>
    </source>
</evidence>
<name>A0A1Q2KXV0_9BACL</name>
<dbReference type="PROSITE" id="PS00076">
    <property type="entry name" value="PYRIDINE_REDOX_1"/>
    <property type="match status" value="1"/>
</dbReference>
<keyword evidence="7 14" id="KW-0274">FAD</keyword>
<comment type="subcellular location">
    <subcellularLocation>
        <location evidence="1">Cytoplasm</location>
    </subcellularLocation>
</comment>
<evidence type="ECO:0000259" key="18">
    <source>
        <dbReference type="Pfam" id="PF07992"/>
    </source>
</evidence>
<dbReference type="GO" id="GO:0005737">
    <property type="term" value="C:cytoplasm"/>
    <property type="evidence" value="ECO:0007669"/>
    <property type="project" value="UniProtKB-SubCell"/>
</dbReference>
<keyword evidence="10" id="KW-1015">Disulfide bond</keyword>
<dbReference type="PANTHER" id="PTHR22912">
    <property type="entry name" value="DISULFIDE OXIDOREDUCTASE"/>
    <property type="match status" value="1"/>
</dbReference>
<evidence type="ECO:0000256" key="2">
    <source>
        <dbReference type="ARBA" id="ARBA00007532"/>
    </source>
</evidence>
<accession>A0A1Q2KXV0</accession>
<feature type="disulfide bond" description="Redox-active" evidence="15">
    <location>
        <begin position="42"/>
        <end position="47"/>
    </location>
</feature>
<sequence length="475" mass="50940">MAQDYDLVILGGGTGGYVAAIRAAQLGLKTAVVEKGNLGGTCLHKGCIPSKALLRSAEVFRTAKHHAADFGVKTGEVTLEFGRVQERKQDVVNQLYKGVQALMKKGKIDVYEGFGRILGPSIFSPMPGTVSVEMTNGEENEMLIPKNVIIATGSRPRTLPGLDIDGDRIMSSDEALSLEELPSSILIVGGGVIGIEWASMLHDFGVDVTVIEYADRILPTEDEDISKEMLKLLKKKGIKFATGAKVMGDTLQKDEESVTIQAELGGKSQTFTAEKMLVSVGRQANVENIGLENTEIQTDKGFIQVKRTFQTKEAHIYAIGDVIGGLQLAHVASHEGIAAVEHIHTETAHSINYDHVSRCIYSSPEAASVGITEAQAKEQGYDVKIGKFPFTAIGKALVYGESDGFVKIISDKATNDLLGVHMIGPHVTDMISEAGLAMVLDATPWEVAETIHPHPSLSEVIGEAALAVDDKAIHM</sequence>
<evidence type="ECO:0000256" key="4">
    <source>
        <dbReference type="ARBA" id="ARBA00016961"/>
    </source>
</evidence>
<evidence type="ECO:0000313" key="20">
    <source>
        <dbReference type="Proteomes" id="UP000188184"/>
    </source>
</evidence>
<feature type="active site" description="Proton acceptor" evidence="13">
    <location>
        <position position="454"/>
    </location>
</feature>
<evidence type="ECO:0000259" key="17">
    <source>
        <dbReference type="Pfam" id="PF02852"/>
    </source>
</evidence>
<dbReference type="SUPFAM" id="SSF55424">
    <property type="entry name" value="FAD/NAD-linked reductases, dimerisation (C-terminal) domain"/>
    <property type="match status" value="1"/>
</dbReference>
<keyword evidence="11 16" id="KW-0676">Redox-active center</keyword>
<dbReference type="Gene3D" id="3.30.390.30">
    <property type="match status" value="1"/>
</dbReference>
<dbReference type="SUPFAM" id="SSF51905">
    <property type="entry name" value="FAD/NAD(P)-binding domain"/>
    <property type="match status" value="1"/>
</dbReference>
<comment type="similarity">
    <text evidence="2 16">Belongs to the class-I pyridine nucleotide-disulfide oxidoreductase family.</text>
</comment>
<comment type="catalytic activity">
    <reaction evidence="12 16">
        <text>N(6)-[(R)-dihydrolipoyl]-L-lysyl-[protein] + NAD(+) = N(6)-[(R)-lipoyl]-L-lysyl-[protein] + NADH + H(+)</text>
        <dbReference type="Rhea" id="RHEA:15045"/>
        <dbReference type="Rhea" id="RHEA-COMP:10474"/>
        <dbReference type="Rhea" id="RHEA-COMP:10475"/>
        <dbReference type="ChEBI" id="CHEBI:15378"/>
        <dbReference type="ChEBI" id="CHEBI:57540"/>
        <dbReference type="ChEBI" id="CHEBI:57945"/>
        <dbReference type="ChEBI" id="CHEBI:83099"/>
        <dbReference type="ChEBI" id="CHEBI:83100"/>
        <dbReference type="EC" id="1.8.1.4"/>
    </reaction>
</comment>
<evidence type="ECO:0000256" key="9">
    <source>
        <dbReference type="ARBA" id="ARBA00023027"/>
    </source>
</evidence>
<dbReference type="Gene3D" id="3.50.50.60">
    <property type="entry name" value="FAD/NAD(P)-binding domain"/>
    <property type="match status" value="2"/>
</dbReference>
<gene>
    <name evidence="19" type="ORF">B0X71_07985</name>
</gene>
<dbReference type="PRINTS" id="PR00411">
    <property type="entry name" value="PNDRDTASEI"/>
</dbReference>
<evidence type="ECO:0000256" key="3">
    <source>
        <dbReference type="ARBA" id="ARBA00012608"/>
    </source>
</evidence>
<feature type="binding site" evidence="14">
    <location>
        <begin position="152"/>
        <end position="154"/>
    </location>
    <ligand>
        <name>FAD</name>
        <dbReference type="ChEBI" id="CHEBI:57692"/>
    </ligand>
</feature>
<proteinExistence type="inferred from homology"/>
<dbReference type="Proteomes" id="UP000188184">
    <property type="component" value="Chromosome"/>
</dbReference>
<dbReference type="Pfam" id="PF02852">
    <property type="entry name" value="Pyr_redox_dim"/>
    <property type="match status" value="1"/>
</dbReference>
<dbReference type="PIRSF" id="PIRSF000350">
    <property type="entry name" value="Mercury_reductase_MerA"/>
    <property type="match status" value="1"/>
</dbReference>
<evidence type="ECO:0000313" key="19">
    <source>
        <dbReference type="EMBL" id="AQQ53038.1"/>
    </source>
</evidence>
<keyword evidence="5" id="KW-0963">Cytoplasm</keyword>
<evidence type="ECO:0000256" key="8">
    <source>
        <dbReference type="ARBA" id="ARBA00023002"/>
    </source>
</evidence>
<comment type="miscellaneous">
    <text evidence="16">The active site is a redox-active disulfide bond.</text>
</comment>
<dbReference type="GO" id="GO:0004148">
    <property type="term" value="F:dihydrolipoyl dehydrogenase (NADH) activity"/>
    <property type="evidence" value="ECO:0007669"/>
    <property type="project" value="UniProtKB-EC"/>
</dbReference>
<organism evidence="19 20">
    <name type="scientific">Planococcus lenghuensis</name>
    <dbReference type="NCBI Taxonomy" id="2213202"/>
    <lineage>
        <taxon>Bacteria</taxon>
        <taxon>Bacillati</taxon>
        <taxon>Bacillota</taxon>
        <taxon>Bacilli</taxon>
        <taxon>Bacillales</taxon>
        <taxon>Caryophanaceae</taxon>
        <taxon>Planococcus</taxon>
    </lineage>
</organism>
<dbReference type="InterPro" id="IPR012999">
    <property type="entry name" value="Pyr_OxRdtase_I_AS"/>
</dbReference>
<keyword evidence="14" id="KW-0547">Nucleotide-binding</keyword>
<feature type="binding site" evidence="14">
    <location>
        <position position="321"/>
    </location>
    <ligand>
        <name>FAD</name>
        <dbReference type="ChEBI" id="CHEBI:57692"/>
    </ligand>
</feature>
<dbReference type="Pfam" id="PF07992">
    <property type="entry name" value="Pyr_redox_2"/>
    <property type="match status" value="1"/>
</dbReference>
<feature type="binding site" evidence="14">
    <location>
        <position position="51"/>
    </location>
    <ligand>
        <name>FAD</name>
        <dbReference type="ChEBI" id="CHEBI:57692"/>
    </ligand>
</feature>
<keyword evidence="6 16" id="KW-0285">Flavoprotein</keyword>
<dbReference type="InterPro" id="IPR023753">
    <property type="entry name" value="FAD/NAD-binding_dom"/>
</dbReference>
<dbReference type="GO" id="GO:0006103">
    <property type="term" value="P:2-oxoglutarate metabolic process"/>
    <property type="evidence" value="ECO:0007669"/>
    <property type="project" value="TreeGrafter"/>
</dbReference>
<evidence type="ECO:0000256" key="13">
    <source>
        <dbReference type="PIRSR" id="PIRSR000350-2"/>
    </source>
</evidence>
<evidence type="ECO:0000256" key="15">
    <source>
        <dbReference type="PIRSR" id="PIRSR000350-4"/>
    </source>
</evidence>